<dbReference type="InterPro" id="IPR000504">
    <property type="entry name" value="RRM_dom"/>
</dbReference>
<dbReference type="PROSITE" id="PS50102">
    <property type="entry name" value="RRM"/>
    <property type="match status" value="1"/>
</dbReference>
<dbReference type="Gene3D" id="1.20.1390.10">
    <property type="entry name" value="PWI domain"/>
    <property type="match status" value="1"/>
</dbReference>
<dbReference type="Pfam" id="PF00076">
    <property type="entry name" value="RRM_1"/>
    <property type="match status" value="1"/>
</dbReference>
<feature type="compositionally biased region" description="Basic and acidic residues" evidence="3">
    <location>
        <begin position="288"/>
        <end position="321"/>
    </location>
</feature>
<dbReference type="SMART" id="SM00360">
    <property type="entry name" value="RRM"/>
    <property type="match status" value="1"/>
</dbReference>
<dbReference type="Gene3D" id="3.30.70.330">
    <property type="match status" value="1"/>
</dbReference>
<keyword evidence="7" id="KW-1185">Reference proteome</keyword>
<feature type="domain" description="PWI" evidence="5">
    <location>
        <begin position="447"/>
        <end position="539"/>
    </location>
</feature>
<keyword evidence="2" id="KW-0175">Coiled coil</keyword>
<protein>
    <recommendedName>
        <fullName evidence="8">RRM domain-containing protein</fullName>
    </recommendedName>
</protein>
<dbReference type="InterPro" id="IPR034268">
    <property type="entry name" value="RBM25_RRM"/>
</dbReference>
<keyword evidence="1" id="KW-0694">RNA-binding</keyword>
<evidence type="ECO:0000256" key="2">
    <source>
        <dbReference type="SAM" id="Coils"/>
    </source>
</evidence>
<dbReference type="GO" id="GO:0003723">
    <property type="term" value="F:RNA binding"/>
    <property type="evidence" value="ECO:0007669"/>
    <property type="project" value="UniProtKB-UniRule"/>
</dbReference>
<sequence>MFGYQTPLSAQMHGSHVISANPTTQGPRGLFNITSTPLTTVHQIATPGDMLGMPLPTDEPRTKSERSTKVYIGKIPGGLSDYFMEQLFLECGHINSWRRILDSSGKPLNFGFVEFTYVEGMLRCLRMMNNLQIQNSKLVCRVDTQTEFFIKEWSDLKRADWERKRWDNIMDAPDLSCKTWEEEVIKEDSKISQNLQSIINNFEQHAGNDPGEREDDKEHQREKDREKRIKSKNRDRERQLKEREKEYLKKEEQKEKERAKDREKEEEKERERIKMLRKDLEYSSSDEETLKQKFSKKYEKSRQERIKQREKEKEEDQINARKEFELMFPGVATAEEKLKQAEEIEQKRRENEEEYQLGEHKDIEIKVSLTEETKISSKPLNKNFGAQEEEEEDPLYKRTHKPLELPAIFEEIPKPVPQPEIIVNEETYNAKLKHYKSLLEKVPKKRKELYAFNLSWNALAQNRILEKKLGPFVSKLLVEYVGQDDRNLVQLVTRMVVNRDDPDKIENKIAKFLEEEAQPFVKRTWRMLVFENLKLTSNP</sequence>
<evidence type="ECO:0000313" key="7">
    <source>
        <dbReference type="Proteomes" id="UP000187209"/>
    </source>
</evidence>
<dbReference type="AlphaFoldDB" id="A0A1R2CK01"/>
<dbReference type="Pfam" id="PF01480">
    <property type="entry name" value="PWI"/>
    <property type="match status" value="1"/>
</dbReference>
<dbReference type="InterPro" id="IPR012677">
    <property type="entry name" value="Nucleotide-bd_a/b_plait_sf"/>
</dbReference>
<evidence type="ECO:0000256" key="1">
    <source>
        <dbReference type="PROSITE-ProRule" id="PRU00176"/>
    </source>
</evidence>
<dbReference type="InterPro" id="IPR002483">
    <property type="entry name" value="PWI_dom"/>
</dbReference>
<dbReference type="SMART" id="SM00311">
    <property type="entry name" value="PWI"/>
    <property type="match status" value="1"/>
</dbReference>
<organism evidence="6 7">
    <name type="scientific">Stentor coeruleus</name>
    <dbReference type="NCBI Taxonomy" id="5963"/>
    <lineage>
        <taxon>Eukaryota</taxon>
        <taxon>Sar</taxon>
        <taxon>Alveolata</taxon>
        <taxon>Ciliophora</taxon>
        <taxon>Postciliodesmatophora</taxon>
        <taxon>Heterotrichea</taxon>
        <taxon>Heterotrichida</taxon>
        <taxon>Stentoridae</taxon>
        <taxon>Stentor</taxon>
    </lineage>
</organism>
<dbReference type="PANTHER" id="PTHR18806:SF4">
    <property type="entry name" value="RNA-BINDING PROTEIN 25"/>
    <property type="match status" value="1"/>
</dbReference>
<dbReference type="Proteomes" id="UP000187209">
    <property type="component" value="Unassembled WGS sequence"/>
</dbReference>
<feature type="region of interest" description="Disordered" evidence="3">
    <location>
        <begin position="203"/>
        <end position="321"/>
    </location>
</feature>
<evidence type="ECO:0000313" key="6">
    <source>
        <dbReference type="EMBL" id="OMJ89362.1"/>
    </source>
</evidence>
<dbReference type="PROSITE" id="PS51025">
    <property type="entry name" value="PWI"/>
    <property type="match status" value="1"/>
</dbReference>
<dbReference type="OrthoDB" id="310420at2759"/>
<dbReference type="PANTHER" id="PTHR18806">
    <property type="entry name" value="RBM25 PROTEIN"/>
    <property type="match status" value="1"/>
</dbReference>
<feature type="compositionally biased region" description="Basic and acidic residues" evidence="3">
    <location>
        <begin position="210"/>
        <end position="281"/>
    </location>
</feature>
<evidence type="ECO:0000259" key="4">
    <source>
        <dbReference type="PROSITE" id="PS50102"/>
    </source>
</evidence>
<evidence type="ECO:0008006" key="8">
    <source>
        <dbReference type="Google" id="ProtNLM"/>
    </source>
</evidence>
<dbReference type="SUPFAM" id="SSF54928">
    <property type="entry name" value="RNA-binding domain, RBD"/>
    <property type="match status" value="1"/>
</dbReference>
<dbReference type="CDD" id="cd12446">
    <property type="entry name" value="RRM_RBM25"/>
    <property type="match status" value="1"/>
</dbReference>
<dbReference type="EMBL" id="MPUH01000127">
    <property type="protein sequence ID" value="OMJ89362.1"/>
    <property type="molecule type" value="Genomic_DNA"/>
</dbReference>
<name>A0A1R2CK01_9CILI</name>
<dbReference type="InterPro" id="IPR052768">
    <property type="entry name" value="RBM25"/>
</dbReference>
<comment type="caution">
    <text evidence="6">The sequence shown here is derived from an EMBL/GenBank/DDBJ whole genome shotgun (WGS) entry which is preliminary data.</text>
</comment>
<feature type="domain" description="RRM" evidence="4">
    <location>
        <begin position="68"/>
        <end position="145"/>
    </location>
</feature>
<accession>A0A1R2CK01</accession>
<dbReference type="InterPro" id="IPR035979">
    <property type="entry name" value="RBD_domain_sf"/>
</dbReference>
<proteinExistence type="predicted"/>
<evidence type="ECO:0000256" key="3">
    <source>
        <dbReference type="SAM" id="MobiDB-lite"/>
    </source>
</evidence>
<feature type="coiled-coil region" evidence="2">
    <location>
        <begin position="331"/>
        <end position="361"/>
    </location>
</feature>
<evidence type="ECO:0000259" key="5">
    <source>
        <dbReference type="PROSITE" id="PS51025"/>
    </source>
</evidence>
<gene>
    <name evidence="6" type="ORF">SteCoe_8458</name>
</gene>
<reference evidence="6 7" key="1">
    <citation type="submission" date="2016-11" db="EMBL/GenBank/DDBJ databases">
        <title>The macronuclear genome of Stentor coeruleus: a giant cell with tiny introns.</title>
        <authorList>
            <person name="Slabodnick M."/>
            <person name="Ruby J.G."/>
            <person name="Reiff S.B."/>
            <person name="Swart E.C."/>
            <person name="Gosai S."/>
            <person name="Prabakaran S."/>
            <person name="Witkowska E."/>
            <person name="Larue G.E."/>
            <person name="Fisher S."/>
            <person name="Freeman R.M."/>
            <person name="Gunawardena J."/>
            <person name="Chu W."/>
            <person name="Stover N.A."/>
            <person name="Gregory B.D."/>
            <person name="Nowacki M."/>
            <person name="Derisi J."/>
            <person name="Roy S.W."/>
            <person name="Marshall W.F."/>
            <person name="Sood P."/>
        </authorList>
    </citation>
    <scope>NUCLEOTIDE SEQUENCE [LARGE SCALE GENOMIC DNA]</scope>
    <source>
        <strain evidence="6">WM001</strain>
    </source>
</reference>